<dbReference type="Pfam" id="PF09826">
    <property type="entry name" value="Beta_propel"/>
    <property type="match status" value="1"/>
</dbReference>
<evidence type="ECO:0000256" key="1">
    <source>
        <dbReference type="SAM" id="SignalP"/>
    </source>
</evidence>
<dbReference type="PROSITE" id="PS51257">
    <property type="entry name" value="PROKAR_LIPOPROTEIN"/>
    <property type="match status" value="1"/>
</dbReference>
<name>A0A923MFH0_9BURK</name>
<dbReference type="AlphaFoldDB" id="A0A923MFH0"/>
<dbReference type="EMBL" id="JACORU010000016">
    <property type="protein sequence ID" value="MBC5768299.1"/>
    <property type="molecule type" value="Genomic_DNA"/>
</dbReference>
<evidence type="ECO:0000313" key="3">
    <source>
        <dbReference type="Proteomes" id="UP000596827"/>
    </source>
</evidence>
<evidence type="ECO:0000313" key="2">
    <source>
        <dbReference type="EMBL" id="MBC5768299.1"/>
    </source>
</evidence>
<reference evidence="2" key="1">
    <citation type="submission" date="2020-08" db="EMBL/GenBank/DDBJ databases">
        <title>Ramlibacter sp. GTP1 16S ribosomal RNA gene genome sequencing and assembly.</title>
        <authorList>
            <person name="Kang M."/>
        </authorList>
    </citation>
    <scope>NUCLEOTIDE SEQUENCE</scope>
    <source>
        <strain evidence="2">GTP1</strain>
    </source>
</reference>
<dbReference type="InterPro" id="IPR011047">
    <property type="entry name" value="Quinoprotein_ADH-like_sf"/>
</dbReference>
<accession>A0A923MFH0</accession>
<dbReference type="Proteomes" id="UP000596827">
    <property type="component" value="Unassembled WGS sequence"/>
</dbReference>
<feature type="chain" id="PRO_5036789646" evidence="1">
    <location>
        <begin position="19"/>
        <end position="675"/>
    </location>
</feature>
<dbReference type="SUPFAM" id="SSF50998">
    <property type="entry name" value="Quinoprotein alcohol dehydrogenase-like"/>
    <property type="match status" value="1"/>
</dbReference>
<comment type="caution">
    <text evidence="2">The sequence shown here is derived from an EMBL/GenBank/DDBJ whole genome shotgun (WGS) entry which is preliminary data.</text>
</comment>
<gene>
    <name evidence="2" type="ORF">H8R02_27815</name>
</gene>
<sequence>MNTTLPRLRSHIASLSFAAFLASCGGGGGGTAVVDAPAAPGNPQTPQTPLAQAALQTAQAGDLVTYFRNRIAQRAAQGLAGVDGRDAVAGGIATISVPTTVLATTAGSVIANTTLQEPGVDEDDLVKTDGSYVYAVHASYPTGTTTTSPARFAASRILADGTLGDARAVTLSPAFNPTGLYHSAAANRVTVISQRAGYGDIQPATATSLIALPTQEIALDVFDVASGTPQQQHRVSIDGRLVATRMIGNVLYVASTWRPDLSRYDIPPGTPVIQVESRLSTLTASQLLPNIRVDGAVAQPLVTEGDCLLQAGNASLGLQLTTITAIDLSTGNLERRSRCYVGDAAGLYMSPNAVYVPSSRQVWIATLTTAAILPQQVTTDIHKFSLSGLSIDYRGTGEVAGTPGWDPEKIAYRMSEHNGDLRVLTFTGQSRTSSPATLTVLREDSAQRKLNVVGTLPSAARPAPIGRAGEQVYGVQFAGDRAYVVTFRVVDPLYVLDLSNPADPKPLGELTVPGYTDYLFPLANGKLLGVGKDATDAGLVQGVKVALFDVANPASPRMLASRSLGGRGSASALDFSRHGINLLTQGSTVRVALPVRVGTSTGTVPRATYDQGLARFVVDTNAGTLTDRTMVPAMTFDNSNWTLFAQYDLARDRAVQTSNATYYLTGGRVIATREQ</sequence>
<proteinExistence type="predicted"/>
<dbReference type="InterPro" id="IPR019198">
    <property type="entry name" value="Beta_propeller_containing"/>
</dbReference>
<protein>
    <submittedName>
        <fullName evidence="2">Beta-propeller domain-containing protein</fullName>
    </submittedName>
</protein>
<feature type="signal peptide" evidence="1">
    <location>
        <begin position="1"/>
        <end position="18"/>
    </location>
</feature>
<keyword evidence="1" id="KW-0732">Signal</keyword>
<organism evidence="2 3">
    <name type="scientific">Ramlibacter albus</name>
    <dbReference type="NCBI Taxonomy" id="2079448"/>
    <lineage>
        <taxon>Bacteria</taxon>
        <taxon>Pseudomonadati</taxon>
        <taxon>Pseudomonadota</taxon>
        <taxon>Betaproteobacteria</taxon>
        <taxon>Burkholderiales</taxon>
        <taxon>Comamonadaceae</taxon>
        <taxon>Ramlibacter</taxon>
    </lineage>
</organism>
<keyword evidence="3" id="KW-1185">Reference proteome</keyword>
<dbReference type="RefSeq" id="WP_187084914.1">
    <property type="nucleotide sequence ID" value="NZ_JACORU010000016.1"/>
</dbReference>